<dbReference type="AlphaFoldDB" id="A0A453G2Z0"/>
<dbReference type="Gramene" id="AET3Gv20867100.14">
    <property type="protein sequence ID" value="AET3Gv20867100.14"/>
    <property type="gene ID" value="AET3Gv20867100"/>
</dbReference>
<dbReference type="EnsemblPlants" id="AET3Gv20867100.14">
    <property type="protein sequence ID" value="AET3Gv20867100.14"/>
    <property type="gene ID" value="AET3Gv20867100"/>
</dbReference>
<proteinExistence type="predicted"/>
<reference evidence="1" key="5">
    <citation type="journal article" date="2021" name="G3 (Bethesda)">
        <title>Aegilops tauschii genome assembly Aet v5.0 features greater sequence contiguity and improved annotation.</title>
        <authorList>
            <person name="Wang L."/>
            <person name="Zhu T."/>
            <person name="Rodriguez J.C."/>
            <person name="Deal K.R."/>
            <person name="Dubcovsky J."/>
            <person name="McGuire P.E."/>
            <person name="Lux T."/>
            <person name="Spannagl M."/>
            <person name="Mayer K.F.X."/>
            <person name="Baldrich P."/>
            <person name="Meyers B.C."/>
            <person name="Huo N."/>
            <person name="Gu Y.Q."/>
            <person name="Zhou H."/>
            <person name="Devos K.M."/>
            <person name="Bennetzen J.L."/>
            <person name="Unver T."/>
            <person name="Budak H."/>
            <person name="Gulick P.J."/>
            <person name="Galiba G."/>
            <person name="Kalapos B."/>
            <person name="Nelson D.R."/>
            <person name="Li P."/>
            <person name="You F.M."/>
            <person name="Luo M.C."/>
            <person name="Dvorak J."/>
        </authorList>
    </citation>
    <scope>NUCLEOTIDE SEQUENCE [LARGE SCALE GENOMIC DNA]</scope>
    <source>
        <strain evidence="1">cv. AL8/78</strain>
    </source>
</reference>
<name>A0A453G2Z0_AEGTS</name>
<protein>
    <submittedName>
        <fullName evidence="1">Uncharacterized protein</fullName>
    </submittedName>
</protein>
<evidence type="ECO:0000313" key="1">
    <source>
        <dbReference type="EnsemblPlants" id="AET3Gv20867100.14"/>
    </source>
</evidence>
<accession>A0A453G2Z0</accession>
<reference evidence="2" key="2">
    <citation type="journal article" date="2017" name="Nat. Plants">
        <title>The Aegilops tauschii genome reveals multiple impacts of transposons.</title>
        <authorList>
            <person name="Zhao G."/>
            <person name="Zou C."/>
            <person name="Li K."/>
            <person name="Wang K."/>
            <person name="Li T."/>
            <person name="Gao L."/>
            <person name="Zhang X."/>
            <person name="Wang H."/>
            <person name="Yang Z."/>
            <person name="Liu X."/>
            <person name="Jiang W."/>
            <person name="Mao L."/>
            <person name="Kong X."/>
            <person name="Jiao Y."/>
            <person name="Jia J."/>
        </authorList>
    </citation>
    <scope>NUCLEOTIDE SEQUENCE [LARGE SCALE GENOMIC DNA]</scope>
    <source>
        <strain evidence="2">cv. AL8/78</strain>
    </source>
</reference>
<organism evidence="1 2">
    <name type="scientific">Aegilops tauschii subsp. strangulata</name>
    <name type="common">Goatgrass</name>
    <dbReference type="NCBI Taxonomy" id="200361"/>
    <lineage>
        <taxon>Eukaryota</taxon>
        <taxon>Viridiplantae</taxon>
        <taxon>Streptophyta</taxon>
        <taxon>Embryophyta</taxon>
        <taxon>Tracheophyta</taxon>
        <taxon>Spermatophyta</taxon>
        <taxon>Magnoliopsida</taxon>
        <taxon>Liliopsida</taxon>
        <taxon>Poales</taxon>
        <taxon>Poaceae</taxon>
        <taxon>BOP clade</taxon>
        <taxon>Pooideae</taxon>
        <taxon>Triticodae</taxon>
        <taxon>Triticeae</taxon>
        <taxon>Triticinae</taxon>
        <taxon>Aegilops</taxon>
    </lineage>
</organism>
<dbReference type="Proteomes" id="UP000015105">
    <property type="component" value="Chromosome 3D"/>
</dbReference>
<reference evidence="1" key="3">
    <citation type="journal article" date="2017" name="Nature">
        <title>Genome sequence of the progenitor of the wheat D genome Aegilops tauschii.</title>
        <authorList>
            <person name="Luo M.C."/>
            <person name="Gu Y.Q."/>
            <person name="Puiu D."/>
            <person name="Wang H."/>
            <person name="Twardziok S.O."/>
            <person name="Deal K.R."/>
            <person name="Huo N."/>
            <person name="Zhu T."/>
            <person name="Wang L."/>
            <person name="Wang Y."/>
            <person name="McGuire P.E."/>
            <person name="Liu S."/>
            <person name="Long H."/>
            <person name="Ramasamy R.K."/>
            <person name="Rodriguez J.C."/>
            <person name="Van S.L."/>
            <person name="Yuan L."/>
            <person name="Wang Z."/>
            <person name="Xia Z."/>
            <person name="Xiao L."/>
            <person name="Anderson O.D."/>
            <person name="Ouyang S."/>
            <person name="Liang Y."/>
            <person name="Zimin A.V."/>
            <person name="Pertea G."/>
            <person name="Qi P."/>
            <person name="Bennetzen J.L."/>
            <person name="Dai X."/>
            <person name="Dawson M.W."/>
            <person name="Muller H.G."/>
            <person name="Kugler K."/>
            <person name="Rivarola-Duarte L."/>
            <person name="Spannagl M."/>
            <person name="Mayer K.F.X."/>
            <person name="Lu F.H."/>
            <person name="Bevan M.W."/>
            <person name="Leroy P."/>
            <person name="Li P."/>
            <person name="You F.M."/>
            <person name="Sun Q."/>
            <person name="Liu Z."/>
            <person name="Lyons E."/>
            <person name="Wicker T."/>
            <person name="Salzberg S.L."/>
            <person name="Devos K.M."/>
            <person name="Dvorak J."/>
        </authorList>
    </citation>
    <scope>NUCLEOTIDE SEQUENCE [LARGE SCALE GENOMIC DNA]</scope>
    <source>
        <strain evidence="1">cv. AL8/78</strain>
    </source>
</reference>
<keyword evidence="2" id="KW-1185">Reference proteome</keyword>
<evidence type="ECO:0000313" key="2">
    <source>
        <dbReference type="Proteomes" id="UP000015105"/>
    </source>
</evidence>
<reference evidence="1" key="4">
    <citation type="submission" date="2019-03" db="UniProtKB">
        <authorList>
            <consortium name="EnsemblPlants"/>
        </authorList>
    </citation>
    <scope>IDENTIFICATION</scope>
</reference>
<reference evidence="2" key="1">
    <citation type="journal article" date="2014" name="Science">
        <title>Ancient hybridizations among the ancestral genomes of bread wheat.</title>
        <authorList>
            <consortium name="International Wheat Genome Sequencing Consortium,"/>
            <person name="Marcussen T."/>
            <person name="Sandve S.R."/>
            <person name="Heier L."/>
            <person name="Spannagl M."/>
            <person name="Pfeifer M."/>
            <person name="Jakobsen K.S."/>
            <person name="Wulff B.B."/>
            <person name="Steuernagel B."/>
            <person name="Mayer K.F."/>
            <person name="Olsen O.A."/>
        </authorList>
    </citation>
    <scope>NUCLEOTIDE SEQUENCE [LARGE SCALE GENOMIC DNA]</scope>
    <source>
        <strain evidence="2">cv. AL8/78</strain>
    </source>
</reference>
<sequence>MRNILTLPGDECDLRHFTSKCDIFTGCLFIGGYDSLIGVDSPKNGEAGGTLETHPELAC</sequence>